<feature type="transmembrane region" description="Helical" evidence="1">
    <location>
        <begin position="136"/>
        <end position="155"/>
    </location>
</feature>
<keyword evidence="1" id="KW-0472">Membrane</keyword>
<comment type="caution">
    <text evidence="2">The sequence shown here is derived from an EMBL/GenBank/DDBJ whole genome shotgun (WGS) entry which is preliminary data.</text>
</comment>
<keyword evidence="1" id="KW-0812">Transmembrane</keyword>
<feature type="transmembrane region" description="Helical" evidence="1">
    <location>
        <begin position="17"/>
        <end position="40"/>
    </location>
</feature>
<accession>A0A2T0SCR0</accession>
<dbReference type="RefSeq" id="WP_106125725.1">
    <property type="nucleotide sequence ID" value="NZ_PVZG01000003.1"/>
</dbReference>
<evidence type="ECO:0000313" key="2">
    <source>
        <dbReference type="EMBL" id="PRY31219.1"/>
    </source>
</evidence>
<feature type="transmembrane region" description="Helical" evidence="1">
    <location>
        <begin position="46"/>
        <end position="71"/>
    </location>
</feature>
<keyword evidence="3" id="KW-1185">Reference proteome</keyword>
<reference evidence="2 3" key="1">
    <citation type="submission" date="2018-03" db="EMBL/GenBank/DDBJ databases">
        <title>Genomic Encyclopedia of Archaeal and Bacterial Type Strains, Phase II (KMG-II): from individual species to whole genera.</title>
        <authorList>
            <person name="Goeker M."/>
        </authorList>
    </citation>
    <scope>NUCLEOTIDE SEQUENCE [LARGE SCALE GENOMIC DNA]</scope>
    <source>
        <strain evidence="2 3">DSM 45348</strain>
    </source>
</reference>
<feature type="transmembrane region" description="Helical" evidence="1">
    <location>
        <begin position="83"/>
        <end position="105"/>
    </location>
</feature>
<dbReference type="Proteomes" id="UP000239209">
    <property type="component" value="Unassembled WGS sequence"/>
</dbReference>
<dbReference type="AlphaFoldDB" id="A0A2T0SCR0"/>
<name>A0A2T0SCR0_9ACTN</name>
<proteinExistence type="predicted"/>
<keyword evidence="1" id="KW-1133">Transmembrane helix</keyword>
<dbReference type="EMBL" id="PVZG01000003">
    <property type="protein sequence ID" value="PRY31219.1"/>
    <property type="molecule type" value="Genomic_DNA"/>
</dbReference>
<organism evidence="2 3">
    <name type="scientific">Pseudosporangium ferrugineum</name>
    <dbReference type="NCBI Taxonomy" id="439699"/>
    <lineage>
        <taxon>Bacteria</taxon>
        <taxon>Bacillati</taxon>
        <taxon>Actinomycetota</taxon>
        <taxon>Actinomycetes</taxon>
        <taxon>Micromonosporales</taxon>
        <taxon>Micromonosporaceae</taxon>
        <taxon>Pseudosporangium</taxon>
    </lineage>
</organism>
<sequence length="228" mass="24062">MNAHTVLLTLLRMYRPIFLWFGATLVIGAGIADLVLGAVTEPAFSLWMFVAASAVKYWVLVIGVILVSTHLRQFVAAGVTRRALVTGGLIFGVLTSLAVAVLVPLGHGLEDALLGEVAAGYPAWSPRLGLGEFGHVLPSCLAFFVSGAAVVAAFYRYGAWRGLPLLVPALLPALVTEGLLGLGGNGELLTRFLPYAAAVTVSVGLSLVGAMLYRRVMRDVTIRRSTTS</sequence>
<evidence type="ECO:0000313" key="3">
    <source>
        <dbReference type="Proteomes" id="UP000239209"/>
    </source>
</evidence>
<dbReference type="OrthoDB" id="3289983at2"/>
<feature type="transmembrane region" description="Helical" evidence="1">
    <location>
        <begin position="162"/>
        <end position="180"/>
    </location>
</feature>
<evidence type="ECO:0000256" key="1">
    <source>
        <dbReference type="SAM" id="Phobius"/>
    </source>
</evidence>
<gene>
    <name evidence="2" type="ORF">CLV70_103103</name>
</gene>
<feature type="transmembrane region" description="Helical" evidence="1">
    <location>
        <begin position="192"/>
        <end position="213"/>
    </location>
</feature>
<protein>
    <submittedName>
        <fullName evidence="2">Uncharacterized protein</fullName>
    </submittedName>
</protein>